<dbReference type="InterPro" id="IPR036388">
    <property type="entry name" value="WH-like_DNA-bd_sf"/>
</dbReference>
<dbReference type="InterPro" id="IPR036390">
    <property type="entry name" value="WH_DNA-bd_sf"/>
</dbReference>
<sequence>MAPVRSRSSPSTFRVCSLYHQAVELIGRRWNGAIIEALMAGARRFCEIRAAVPGLKDPQLARRLRELEQQGIVERRVVPSRPVLVEYALTPKGEDLRSVVAEVHRWAQRWLEAASVTAPATTPGTGPPGARVARRSSEPRGRVRRERRGAAR</sequence>
<dbReference type="EMBL" id="CP141615">
    <property type="protein sequence ID" value="WRP18668.1"/>
    <property type="molecule type" value="Genomic_DNA"/>
</dbReference>
<dbReference type="InterPro" id="IPR011991">
    <property type="entry name" value="ArsR-like_HTH"/>
</dbReference>
<keyword evidence="2" id="KW-0238">DNA-binding</keyword>
<accession>A0ABZ1C0Y8</accession>
<feature type="compositionally biased region" description="Low complexity" evidence="4">
    <location>
        <begin position="117"/>
        <end position="131"/>
    </location>
</feature>
<gene>
    <name evidence="6" type="ORF">U7230_06620</name>
</gene>
<dbReference type="SUPFAM" id="SSF46785">
    <property type="entry name" value="Winged helix' DNA-binding domain"/>
    <property type="match status" value="1"/>
</dbReference>
<evidence type="ECO:0000256" key="2">
    <source>
        <dbReference type="ARBA" id="ARBA00023125"/>
    </source>
</evidence>
<evidence type="ECO:0000256" key="4">
    <source>
        <dbReference type="SAM" id="MobiDB-lite"/>
    </source>
</evidence>
<protein>
    <submittedName>
        <fullName evidence="6">Helix-turn-helix domain-containing protein</fullName>
    </submittedName>
</protein>
<name>A0ABZ1C0Y8_9FIRM</name>
<dbReference type="Gene3D" id="1.10.10.10">
    <property type="entry name" value="Winged helix-like DNA-binding domain superfamily/Winged helix DNA-binding domain"/>
    <property type="match status" value="1"/>
</dbReference>
<evidence type="ECO:0000259" key="5">
    <source>
        <dbReference type="PROSITE" id="PS51118"/>
    </source>
</evidence>
<feature type="compositionally biased region" description="Basic residues" evidence="4">
    <location>
        <begin position="142"/>
        <end position="152"/>
    </location>
</feature>
<dbReference type="InterPro" id="IPR002577">
    <property type="entry name" value="HTH_HxlR"/>
</dbReference>
<keyword evidence="7" id="KW-1185">Reference proteome</keyword>
<proteinExistence type="predicted"/>
<dbReference type="Proteomes" id="UP001332192">
    <property type="component" value="Chromosome"/>
</dbReference>
<dbReference type="PANTHER" id="PTHR33204">
    <property type="entry name" value="TRANSCRIPTIONAL REGULATOR, MARR FAMILY"/>
    <property type="match status" value="1"/>
</dbReference>
<dbReference type="PROSITE" id="PS51118">
    <property type="entry name" value="HTH_HXLR"/>
    <property type="match status" value="1"/>
</dbReference>
<dbReference type="CDD" id="cd00090">
    <property type="entry name" value="HTH_ARSR"/>
    <property type="match status" value="1"/>
</dbReference>
<feature type="domain" description="HTH hxlR-type" evidence="5">
    <location>
        <begin position="16"/>
        <end position="115"/>
    </location>
</feature>
<keyword evidence="3" id="KW-0804">Transcription</keyword>
<keyword evidence="1" id="KW-0805">Transcription regulation</keyword>
<dbReference type="Pfam" id="PF01638">
    <property type="entry name" value="HxlR"/>
    <property type="match status" value="1"/>
</dbReference>
<reference evidence="6 7" key="1">
    <citation type="journal article" date="2024" name="Front. Microbiol.">
        <title>Novel thermophilic genera Geochorda gen. nov. and Carboxydochorda gen. nov. from the deep terrestrial subsurface reveal the ecophysiological diversity in the class Limnochordia.</title>
        <authorList>
            <person name="Karnachuk O.V."/>
            <person name="Lukina A.P."/>
            <person name="Avakyan M.R."/>
            <person name="Kadnikov V.V."/>
            <person name="Begmatov S."/>
            <person name="Beletsky A.V."/>
            <person name="Vlasova K.G."/>
            <person name="Novikov A.A."/>
            <person name="Shcherbakova V.A."/>
            <person name="Mardanov A.V."/>
            <person name="Ravin N.V."/>
        </authorList>
    </citation>
    <scope>NUCLEOTIDE SEQUENCE [LARGE SCALE GENOMIC DNA]</scope>
    <source>
        <strain evidence="6 7">L945</strain>
    </source>
</reference>
<dbReference type="PANTHER" id="PTHR33204:SF37">
    <property type="entry name" value="HTH-TYPE TRANSCRIPTIONAL REGULATOR YODB"/>
    <property type="match status" value="1"/>
</dbReference>
<feature type="region of interest" description="Disordered" evidence="4">
    <location>
        <begin position="117"/>
        <end position="152"/>
    </location>
</feature>
<evidence type="ECO:0000313" key="6">
    <source>
        <dbReference type="EMBL" id="WRP18668.1"/>
    </source>
</evidence>
<evidence type="ECO:0000313" key="7">
    <source>
        <dbReference type="Proteomes" id="UP001332192"/>
    </source>
</evidence>
<evidence type="ECO:0000256" key="3">
    <source>
        <dbReference type="ARBA" id="ARBA00023163"/>
    </source>
</evidence>
<dbReference type="RefSeq" id="WP_324717941.1">
    <property type="nucleotide sequence ID" value="NZ_CP141615.1"/>
</dbReference>
<organism evidence="6 7">
    <name type="scientific">Carboxydichorda subterranea</name>
    <dbReference type="NCBI Taxonomy" id="3109565"/>
    <lineage>
        <taxon>Bacteria</taxon>
        <taxon>Bacillati</taxon>
        <taxon>Bacillota</taxon>
        <taxon>Limnochordia</taxon>
        <taxon>Limnochordales</taxon>
        <taxon>Geochordaceae</taxon>
        <taxon>Carboxydichorda</taxon>
    </lineage>
</organism>
<evidence type="ECO:0000256" key="1">
    <source>
        <dbReference type="ARBA" id="ARBA00023015"/>
    </source>
</evidence>